<evidence type="ECO:0000313" key="3">
    <source>
        <dbReference type="Proteomes" id="UP001189429"/>
    </source>
</evidence>
<reference evidence="2" key="1">
    <citation type="submission" date="2023-10" db="EMBL/GenBank/DDBJ databases">
        <authorList>
            <person name="Chen Y."/>
            <person name="Shah S."/>
            <person name="Dougan E. K."/>
            <person name="Thang M."/>
            <person name="Chan C."/>
        </authorList>
    </citation>
    <scope>NUCLEOTIDE SEQUENCE [LARGE SCALE GENOMIC DNA]</scope>
</reference>
<feature type="region of interest" description="Disordered" evidence="1">
    <location>
        <begin position="58"/>
        <end position="78"/>
    </location>
</feature>
<evidence type="ECO:0000256" key="1">
    <source>
        <dbReference type="SAM" id="MobiDB-lite"/>
    </source>
</evidence>
<accession>A0ABN9XL93</accession>
<dbReference type="EMBL" id="CAUYUJ010020571">
    <property type="protein sequence ID" value="CAK0899237.1"/>
    <property type="molecule type" value="Genomic_DNA"/>
</dbReference>
<comment type="caution">
    <text evidence="2">The sequence shown here is derived from an EMBL/GenBank/DDBJ whole genome shotgun (WGS) entry which is preliminary data.</text>
</comment>
<sequence>MKDILPGIIKSVAAAQVQQALPRIVESSATAFVGQFQPIVARVAERVRELDIKVYDLESSSSRGPTSLSSPSSSAPRFGKCERRCYRKDCVFIRPEGCISEEDVETPRPVAAASTQPQRIAAVSKPSNHIMFEGRVIKVQM</sequence>
<keyword evidence="3" id="KW-1185">Reference proteome</keyword>
<proteinExistence type="predicted"/>
<feature type="compositionally biased region" description="Low complexity" evidence="1">
    <location>
        <begin position="59"/>
        <end position="76"/>
    </location>
</feature>
<evidence type="ECO:0000313" key="2">
    <source>
        <dbReference type="EMBL" id="CAK0899237.1"/>
    </source>
</evidence>
<dbReference type="Proteomes" id="UP001189429">
    <property type="component" value="Unassembled WGS sequence"/>
</dbReference>
<organism evidence="2 3">
    <name type="scientific">Prorocentrum cordatum</name>
    <dbReference type="NCBI Taxonomy" id="2364126"/>
    <lineage>
        <taxon>Eukaryota</taxon>
        <taxon>Sar</taxon>
        <taxon>Alveolata</taxon>
        <taxon>Dinophyceae</taxon>
        <taxon>Prorocentrales</taxon>
        <taxon>Prorocentraceae</taxon>
        <taxon>Prorocentrum</taxon>
    </lineage>
</organism>
<name>A0ABN9XL93_9DINO</name>
<gene>
    <name evidence="2" type="ORF">PCOR1329_LOCUS76802</name>
</gene>
<protein>
    <submittedName>
        <fullName evidence="2">Uncharacterized protein</fullName>
    </submittedName>
</protein>